<gene>
    <name evidence="2" type="ORF">JQS30_00385</name>
</gene>
<dbReference type="PANTHER" id="PTHR43072:SF8">
    <property type="entry name" value="ACYLTRANSFERASE FABY-RELATED"/>
    <property type="match status" value="1"/>
</dbReference>
<sequence length="185" mass="20032">MPTDSTPALRLARPDDLAPVCAMVNHYIATSTVNFRTEPQTTEAWRAEHATLSARYPWMVAEAAGEVVAIAYAKPWNPRPAYDWCAESTVYVDPAHLGKGIGTALYRHLFAVMTSQGFHSTMAVVTLPNPGSIALHRAVGFQPVGTIDNAGYKFGNWHSVALWQRRLASAQNPPPPLKPVAAVAG</sequence>
<evidence type="ECO:0000313" key="2">
    <source>
        <dbReference type="EMBL" id="QSB05440.1"/>
    </source>
</evidence>
<dbReference type="PROSITE" id="PS51186">
    <property type="entry name" value="GNAT"/>
    <property type="match status" value="1"/>
</dbReference>
<evidence type="ECO:0000313" key="3">
    <source>
        <dbReference type="Proteomes" id="UP000662939"/>
    </source>
</evidence>
<dbReference type="Pfam" id="PF00583">
    <property type="entry name" value="Acetyltransf_1"/>
    <property type="match status" value="1"/>
</dbReference>
<dbReference type="EMBL" id="CP070496">
    <property type="protein sequence ID" value="QSB05440.1"/>
    <property type="molecule type" value="Genomic_DNA"/>
</dbReference>
<dbReference type="GO" id="GO:0016747">
    <property type="term" value="F:acyltransferase activity, transferring groups other than amino-acyl groups"/>
    <property type="evidence" value="ECO:0007669"/>
    <property type="project" value="InterPro"/>
</dbReference>
<dbReference type="AlphaFoldDB" id="A0A895XT50"/>
<dbReference type="SUPFAM" id="SSF55729">
    <property type="entry name" value="Acyl-CoA N-acyltransferases (Nat)"/>
    <property type="match status" value="1"/>
</dbReference>
<dbReference type="Gene3D" id="3.40.630.30">
    <property type="match status" value="1"/>
</dbReference>
<evidence type="ECO:0000259" key="1">
    <source>
        <dbReference type="PROSITE" id="PS51186"/>
    </source>
</evidence>
<dbReference type="InterPro" id="IPR000182">
    <property type="entry name" value="GNAT_dom"/>
</dbReference>
<proteinExistence type="predicted"/>
<organism evidence="2 3">
    <name type="scientific">Natronoglycomyces albus</name>
    <dbReference type="NCBI Taxonomy" id="2811108"/>
    <lineage>
        <taxon>Bacteria</taxon>
        <taxon>Bacillati</taxon>
        <taxon>Actinomycetota</taxon>
        <taxon>Actinomycetes</taxon>
        <taxon>Glycomycetales</taxon>
        <taxon>Glycomycetaceae</taxon>
        <taxon>Natronoglycomyces</taxon>
    </lineage>
</organism>
<dbReference type="PANTHER" id="PTHR43072">
    <property type="entry name" value="N-ACETYLTRANSFERASE"/>
    <property type="match status" value="1"/>
</dbReference>
<dbReference type="RefSeq" id="WP_213171448.1">
    <property type="nucleotide sequence ID" value="NZ_CP070496.1"/>
</dbReference>
<protein>
    <submittedName>
        <fullName evidence="2">N-acetyltransferase</fullName>
    </submittedName>
</protein>
<name>A0A895XT50_9ACTN</name>
<dbReference type="Proteomes" id="UP000662939">
    <property type="component" value="Chromosome"/>
</dbReference>
<reference evidence="2" key="1">
    <citation type="submission" date="2021-02" db="EMBL/GenBank/DDBJ databases">
        <title>Natronoglycomyces albus gen. nov., sp. nov, a haloalkaliphilic actinobacterium from a soda solonchak soil.</title>
        <authorList>
            <person name="Sorokin D.Y."/>
            <person name="Khijniak T.V."/>
            <person name="Zakharycheva A.P."/>
            <person name="Boueva O.V."/>
            <person name="Ariskina E.V."/>
            <person name="Hahnke R.L."/>
            <person name="Bunk B."/>
            <person name="Sproer C."/>
            <person name="Schumann P."/>
            <person name="Evtushenko L.I."/>
            <person name="Kublanov I.V."/>
        </authorList>
    </citation>
    <scope>NUCLEOTIDE SEQUENCE</scope>
    <source>
        <strain evidence="2">DSM 106290</strain>
    </source>
</reference>
<dbReference type="KEGG" id="nav:JQS30_00385"/>
<dbReference type="CDD" id="cd04301">
    <property type="entry name" value="NAT_SF"/>
    <property type="match status" value="1"/>
</dbReference>
<accession>A0A895XT50</accession>
<feature type="domain" description="N-acetyltransferase" evidence="1">
    <location>
        <begin position="7"/>
        <end position="169"/>
    </location>
</feature>
<keyword evidence="3" id="KW-1185">Reference proteome</keyword>
<dbReference type="InterPro" id="IPR016181">
    <property type="entry name" value="Acyl_CoA_acyltransferase"/>
</dbReference>